<evidence type="ECO:0000259" key="8">
    <source>
        <dbReference type="Pfam" id="PF23598"/>
    </source>
</evidence>
<feature type="domain" description="NB-ARC" evidence="5">
    <location>
        <begin position="179"/>
        <end position="344"/>
    </location>
</feature>
<keyword evidence="2" id="KW-0547">Nucleotide-binding</keyword>
<evidence type="ECO:0000256" key="3">
    <source>
        <dbReference type="ARBA" id="ARBA00022821"/>
    </source>
</evidence>
<dbReference type="GO" id="GO:0098542">
    <property type="term" value="P:defense response to other organism"/>
    <property type="evidence" value="ECO:0007669"/>
    <property type="project" value="TreeGrafter"/>
</dbReference>
<dbReference type="RefSeq" id="XP_021848067.1">
    <property type="nucleotide sequence ID" value="XM_021992375.2"/>
</dbReference>
<dbReference type="FunFam" id="1.10.10.10:FF:000322">
    <property type="entry name" value="Probable disease resistance protein At1g63360"/>
    <property type="match status" value="1"/>
</dbReference>
<dbReference type="GO" id="GO:0043531">
    <property type="term" value="F:ADP binding"/>
    <property type="evidence" value="ECO:0007669"/>
    <property type="project" value="InterPro"/>
</dbReference>
<sequence>MAESSVQSAVQRLGSLLVEEEENLEAIKEKVEHLRDELDWMHCFLREADASRYVDPRVSRWVIQIQEIAHEAEEVVEIFLFKLISHQKLQYAGKTFVIKNRLERYLWVLGEAKAIHDANNGIEALRAKIATLTSRIQAYGIKITRSDSESLTSRVHSLDVIKEDKHVGLNDQAKNINIVGDLVSEARENRVFGIWGKNGVGKTTLAKEVYFNHAIRKHFNRFSWVYVPQNCKVSGLLRGILTSLVTNSSDEIALMTDQVLIKELYQVLLENKCLVILDNVWTCDIWDGIKPAFPGDDDKDSKSKILFITENRQVAEQIHGRSIIHEIRCLSYDESWELLQSKLGRIPAQIFGIDGISKMMEMAKKMLKVCQGIPLAIIALGGLLVTKKTPEEWEVVVGLMNSLQNGKHYQQQSYEQVVELCYYALPYYLKNCFLHLGSFPEDTEIPTKKLCNMWVAEGIAVSANGEVCRGESLEDFAEDCLTELVQRGMVKISKRKSSNSNGSVKSCKLHGLMRDLCFKVSKEENYLSIMDLDSKEALVLSGKTRRLAIYLGQQGKDQILLPQKNQVLRSLLLFPCQKERTEVNHGSIRGLCRESQLLRVLDLDGVVVSSKTLPKEIGDLIYLRYLSMRDMLLTKVPPTIGCLKWLETLDLRAKVRLEIPNVLWCLERLRNLYLPCYFTIKDSEKLRLDNLNNLLTLKNVNSFILEDVLAMKTLRKASVRYMLENEHIEFIQKSPKVVFSLTIFRAIIGKEQVNASTSFDNLIKLELKGELSVPINDLKFPPKLNKLVLDFCGMMQDPMPVLEKLPNLTSLCLDHQAYVGEKMNCSASGFYQLAYLRLYGLKSLHHWNVEQGAMSNLKCLQVTSCERLSKIPQELPHQVQITHV</sequence>
<evidence type="ECO:0000313" key="9">
    <source>
        <dbReference type="Proteomes" id="UP000813463"/>
    </source>
</evidence>
<accession>A0A9R0IEW4</accession>
<dbReference type="InterPro" id="IPR038005">
    <property type="entry name" value="RX-like_CC"/>
</dbReference>
<dbReference type="AlphaFoldDB" id="A0A9R0IEW4"/>
<protein>
    <submittedName>
        <fullName evidence="10">Disease resistance protein At1g50180 isoform X1</fullName>
    </submittedName>
</protein>
<dbReference type="Pfam" id="PF00931">
    <property type="entry name" value="NB-ARC"/>
    <property type="match status" value="1"/>
</dbReference>
<dbReference type="Gene3D" id="1.20.5.4130">
    <property type="match status" value="1"/>
</dbReference>
<dbReference type="GeneID" id="110787731"/>
<feature type="domain" description="Disease resistance N-terminal" evidence="6">
    <location>
        <begin position="6"/>
        <end position="88"/>
    </location>
</feature>
<dbReference type="Proteomes" id="UP000813463">
    <property type="component" value="Chromosome 4"/>
</dbReference>
<dbReference type="SUPFAM" id="SSF52058">
    <property type="entry name" value="L domain-like"/>
    <property type="match status" value="1"/>
</dbReference>
<evidence type="ECO:0000256" key="2">
    <source>
        <dbReference type="ARBA" id="ARBA00022741"/>
    </source>
</evidence>
<dbReference type="InterPro" id="IPR027417">
    <property type="entry name" value="P-loop_NTPase"/>
</dbReference>
<evidence type="ECO:0000259" key="6">
    <source>
        <dbReference type="Pfam" id="PF18052"/>
    </source>
</evidence>
<dbReference type="CDD" id="cd14798">
    <property type="entry name" value="RX-CC_like"/>
    <property type="match status" value="1"/>
</dbReference>
<dbReference type="InterPro" id="IPR044974">
    <property type="entry name" value="Disease_R_plants"/>
</dbReference>
<evidence type="ECO:0000259" key="7">
    <source>
        <dbReference type="Pfam" id="PF23559"/>
    </source>
</evidence>
<dbReference type="InterPro" id="IPR042197">
    <property type="entry name" value="Apaf_helical"/>
</dbReference>
<evidence type="ECO:0000259" key="5">
    <source>
        <dbReference type="Pfam" id="PF00931"/>
    </source>
</evidence>
<dbReference type="InterPro" id="IPR055414">
    <property type="entry name" value="LRR_R13L4/SHOC2-like"/>
</dbReference>
<dbReference type="PANTHER" id="PTHR23155:SF1185">
    <property type="entry name" value="DISEASE RESISTANCE RPP8-LIKE PROTEIN 3-RELATED"/>
    <property type="match status" value="1"/>
</dbReference>
<dbReference type="PANTHER" id="PTHR23155">
    <property type="entry name" value="DISEASE RESISTANCE PROTEIN RP"/>
    <property type="match status" value="1"/>
</dbReference>
<gene>
    <name evidence="10" type="primary">LOC110787731</name>
</gene>
<organism evidence="9 10">
    <name type="scientific">Spinacia oleracea</name>
    <name type="common">Spinach</name>
    <dbReference type="NCBI Taxonomy" id="3562"/>
    <lineage>
        <taxon>Eukaryota</taxon>
        <taxon>Viridiplantae</taxon>
        <taxon>Streptophyta</taxon>
        <taxon>Embryophyta</taxon>
        <taxon>Tracheophyta</taxon>
        <taxon>Spermatophyta</taxon>
        <taxon>Magnoliopsida</taxon>
        <taxon>eudicotyledons</taxon>
        <taxon>Gunneridae</taxon>
        <taxon>Pentapetalae</taxon>
        <taxon>Caryophyllales</taxon>
        <taxon>Chenopodiaceae</taxon>
        <taxon>Chenopodioideae</taxon>
        <taxon>Anserineae</taxon>
        <taxon>Spinacia</taxon>
    </lineage>
</organism>
<feature type="domain" description="Disease resistance R13L4/SHOC-2-like LRR" evidence="8">
    <location>
        <begin position="592"/>
        <end position="864"/>
    </location>
</feature>
<dbReference type="InterPro" id="IPR058922">
    <property type="entry name" value="WHD_DRP"/>
</dbReference>
<feature type="coiled-coil region" evidence="4">
    <location>
        <begin position="10"/>
        <end position="37"/>
    </location>
</feature>
<name>A0A9R0IEW4_SPIOL</name>
<dbReference type="Pfam" id="PF18052">
    <property type="entry name" value="Rx_N"/>
    <property type="match status" value="1"/>
</dbReference>
<dbReference type="Gene3D" id="3.40.50.300">
    <property type="entry name" value="P-loop containing nucleotide triphosphate hydrolases"/>
    <property type="match status" value="1"/>
</dbReference>
<dbReference type="Pfam" id="PF23559">
    <property type="entry name" value="WHD_DRP"/>
    <property type="match status" value="1"/>
</dbReference>
<dbReference type="InterPro" id="IPR032675">
    <property type="entry name" value="LRR_dom_sf"/>
</dbReference>
<keyword evidence="1" id="KW-0677">Repeat</keyword>
<reference evidence="10" key="2">
    <citation type="submission" date="2025-08" db="UniProtKB">
        <authorList>
            <consortium name="RefSeq"/>
        </authorList>
    </citation>
    <scope>IDENTIFICATION</scope>
    <source>
        <tissue evidence="10">Leaf</tissue>
    </source>
</reference>
<dbReference type="KEGG" id="soe:110787731"/>
<reference evidence="9" key="1">
    <citation type="journal article" date="2021" name="Nat. Commun.">
        <title>Genomic analyses provide insights into spinach domestication and the genetic basis of agronomic traits.</title>
        <authorList>
            <person name="Cai X."/>
            <person name="Sun X."/>
            <person name="Xu C."/>
            <person name="Sun H."/>
            <person name="Wang X."/>
            <person name="Ge C."/>
            <person name="Zhang Z."/>
            <person name="Wang Q."/>
            <person name="Fei Z."/>
            <person name="Jiao C."/>
            <person name="Wang Q."/>
        </authorList>
    </citation>
    <scope>NUCLEOTIDE SEQUENCE [LARGE SCALE GENOMIC DNA]</scope>
    <source>
        <strain evidence="9">cv. Varoflay</strain>
    </source>
</reference>
<dbReference type="InterPro" id="IPR002182">
    <property type="entry name" value="NB-ARC"/>
</dbReference>
<dbReference type="PRINTS" id="PR00364">
    <property type="entry name" value="DISEASERSIST"/>
</dbReference>
<dbReference type="Gene3D" id="1.10.8.430">
    <property type="entry name" value="Helical domain of apoptotic protease-activating factors"/>
    <property type="match status" value="1"/>
</dbReference>
<dbReference type="SUPFAM" id="SSF52540">
    <property type="entry name" value="P-loop containing nucleoside triphosphate hydrolases"/>
    <property type="match status" value="1"/>
</dbReference>
<evidence type="ECO:0000313" key="10">
    <source>
        <dbReference type="RefSeq" id="XP_021848067.1"/>
    </source>
</evidence>
<dbReference type="Pfam" id="PF23598">
    <property type="entry name" value="LRR_14"/>
    <property type="match status" value="1"/>
</dbReference>
<feature type="domain" description="Disease resistance protein winged helix" evidence="7">
    <location>
        <begin position="439"/>
        <end position="517"/>
    </location>
</feature>
<dbReference type="InterPro" id="IPR041118">
    <property type="entry name" value="Rx_N"/>
</dbReference>
<dbReference type="Gene3D" id="1.10.10.10">
    <property type="entry name" value="Winged helix-like DNA-binding domain superfamily/Winged helix DNA-binding domain"/>
    <property type="match status" value="1"/>
</dbReference>
<keyword evidence="3" id="KW-0611">Plant defense</keyword>
<proteinExistence type="predicted"/>
<dbReference type="Gene3D" id="3.80.10.10">
    <property type="entry name" value="Ribonuclease Inhibitor"/>
    <property type="match status" value="1"/>
</dbReference>
<evidence type="ECO:0000256" key="1">
    <source>
        <dbReference type="ARBA" id="ARBA00022737"/>
    </source>
</evidence>
<dbReference type="InterPro" id="IPR036388">
    <property type="entry name" value="WH-like_DNA-bd_sf"/>
</dbReference>
<keyword evidence="4" id="KW-0175">Coiled coil</keyword>
<keyword evidence="9" id="KW-1185">Reference proteome</keyword>
<evidence type="ECO:0000256" key="4">
    <source>
        <dbReference type="SAM" id="Coils"/>
    </source>
</evidence>
<dbReference type="OrthoDB" id="646178at2759"/>